<name>A0A9F7TCU9_ICTPU</name>
<gene>
    <name evidence="3" type="primary">LOC128629235</name>
</gene>
<sequence>MPHADYKVGEDPDEIAMEDEVAQEVICSSVCATVEKSEGCFIVAKQVREVPTGLEESEMEIEEWCPSNMAPTEKHDLNGPELGGSTEKGLDARFVDSTGIASIEIHHVKGHCENDKPITAVSGSTEPAGGDAINAKQNSEPLAPPTVQEKCMQQVCNPTLTPAPSEASQETGLSVPSSLYSMTDSQLHKIALR</sequence>
<evidence type="ECO:0000256" key="1">
    <source>
        <dbReference type="SAM" id="MobiDB-lite"/>
    </source>
</evidence>
<feature type="region of interest" description="Disordered" evidence="1">
    <location>
        <begin position="158"/>
        <end position="177"/>
    </location>
</feature>
<keyword evidence="2" id="KW-1185">Reference proteome</keyword>
<organism evidence="2 3">
    <name type="scientific">Ictalurus punctatus</name>
    <name type="common">Channel catfish</name>
    <name type="synonym">Silurus punctatus</name>
    <dbReference type="NCBI Taxonomy" id="7998"/>
    <lineage>
        <taxon>Eukaryota</taxon>
        <taxon>Metazoa</taxon>
        <taxon>Chordata</taxon>
        <taxon>Craniata</taxon>
        <taxon>Vertebrata</taxon>
        <taxon>Euteleostomi</taxon>
        <taxon>Actinopterygii</taxon>
        <taxon>Neopterygii</taxon>
        <taxon>Teleostei</taxon>
        <taxon>Ostariophysi</taxon>
        <taxon>Siluriformes</taxon>
        <taxon>Ictaluridae</taxon>
        <taxon>Ictalurus</taxon>
    </lineage>
</organism>
<dbReference type="GeneID" id="128629235"/>
<dbReference type="RefSeq" id="XP_053532349.1">
    <property type="nucleotide sequence ID" value="XM_053676374.1"/>
</dbReference>
<protein>
    <submittedName>
        <fullName evidence="3">Uncharacterized protein LOC128629235 isoform X2</fullName>
    </submittedName>
</protein>
<dbReference type="Proteomes" id="UP000221080">
    <property type="component" value="Chromosome 26"/>
</dbReference>
<reference evidence="3" key="2">
    <citation type="submission" date="2025-08" db="UniProtKB">
        <authorList>
            <consortium name="RefSeq"/>
        </authorList>
    </citation>
    <scope>IDENTIFICATION</scope>
    <source>
        <tissue evidence="3">Blood</tissue>
    </source>
</reference>
<reference evidence="2" key="1">
    <citation type="journal article" date="2016" name="Nat. Commun.">
        <title>The channel catfish genome sequence provides insights into the evolution of scale formation in teleosts.</title>
        <authorList>
            <person name="Liu Z."/>
            <person name="Liu S."/>
            <person name="Yao J."/>
            <person name="Bao L."/>
            <person name="Zhang J."/>
            <person name="Li Y."/>
            <person name="Jiang C."/>
            <person name="Sun L."/>
            <person name="Wang R."/>
            <person name="Zhang Y."/>
            <person name="Zhou T."/>
            <person name="Zeng Q."/>
            <person name="Fu Q."/>
            <person name="Gao S."/>
            <person name="Li N."/>
            <person name="Koren S."/>
            <person name="Jiang Y."/>
            <person name="Zimin A."/>
            <person name="Xu P."/>
            <person name="Phillippy A.M."/>
            <person name="Geng X."/>
            <person name="Song L."/>
            <person name="Sun F."/>
            <person name="Li C."/>
            <person name="Wang X."/>
            <person name="Chen A."/>
            <person name="Jin Y."/>
            <person name="Yuan Z."/>
            <person name="Yang Y."/>
            <person name="Tan S."/>
            <person name="Peatman E."/>
            <person name="Lu J."/>
            <person name="Qin Z."/>
            <person name="Dunham R."/>
            <person name="Li Z."/>
            <person name="Sonstegard T."/>
            <person name="Feng J."/>
            <person name="Danzmann R.G."/>
            <person name="Schroeder S."/>
            <person name="Scheffler B."/>
            <person name="Duke M.V."/>
            <person name="Ballard L."/>
            <person name="Kucuktas H."/>
            <person name="Kaltenboeck L."/>
            <person name="Liu H."/>
            <person name="Armbruster J."/>
            <person name="Xie Y."/>
            <person name="Kirby M.L."/>
            <person name="Tian Y."/>
            <person name="Flanagan M.E."/>
            <person name="Mu W."/>
            <person name="Waldbieser G.C."/>
        </authorList>
    </citation>
    <scope>NUCLEOTIDE SEQUENCE [LARGE SCALE GENOMIC DNA]</scope>
    <source>
        <strain evidence="2">SDA103</strain>
    </source>
</reference>
<evidence type="ECO:0000313" key="2">
    <source>
        <dbReference type="Proteomes" id="UP000221080"/>
    </source>
</evidence>
<dbReference type="AlphaFoldDB" id="A0A9F7TCU9"/>
<proteinExistence type="predicted"/>
<accession>A0A9F7TCU9</accession>
<evidence type="ECO:0000313" key="3">
    <source>
        <dbReference type="RefSeq" id="XP_053532349.1"/>
    </source>
</evidence>